<dbReference type="Pfam" id="PF02746">
    <property type="entry name" value="MR_MLE_N"/>
    <property type="match status" value="1"/>
</dbReference>
<keyword evidence="2 6" id="KW-0479">Metal-binding</keyword>
<gene>
    <name evidence="9" type="ORF">KUV50_00950</name>
</gene>
<feature type="binding site" evidence="6">
    <location>
        <position position="189"/>
    </location>
    <ligand>
        <name>Mg(2+)</name>
        <dbReference type="ChEBI" id="CHEBI:18420"/>
    </ligand>
</feature>
<dbReference type="PANTHER" id="PTHR48073:SF2">
    <property type="entry name" value="O-SUCCINYLBENZOATE SYNTHASE"/>
    <property type="match status" value="1"/>
</dbReference>
<feature type="binding site" evidence="6">
    <location>
        <position position="240"/>
    </location>
    <ligand>
        <name>Mg(2+)</name>
        <dbReference type="ChEBI" id="CHEBI:18420"/>
    </ligand>
</feature>
<dbReference type="InterPro" id="IPR029065">
    <property type="entry name" value="Enolase_C-like"/>
</dbReference>
<evidence type="ECO:0000256" key="5">
    <source>
        <dbReference type="PIRSR" id="PIRSR634603-1"/>
    </source>
</evidence>
<feature type="active site" description="Proton acceptor; specific for (S)-substrate epimerization" evidence="5">
    <location>
        <position position="264"/>
    </location>
</feature>
<organism evidence="9 10">
    <name type="scientific">Membranihabitans marinus</name>
    <dbReference type="NCBI Taxonomy" id="1227546"/>
    <lineage>
        <taxon>Bacteria</taxon>
        <taxon>Pseudomonadati</taxon>
        <taxon>Bacteroidota</taxon>
        <taxon>Saprospiria</taxon>
        <taxon>Saprospirales</taxon>
        <taxon>Saprospiraceae</taxon>
        <taxon>Membranihabitans</taxon>
    </lineage>
</organism>
<keyword evidence="3 6" id="KW-0460">Magnesium</keyword>
<comment type="similarity">
    <text evidence="1 7">Belongs to the mandelate racemase/muconate lactonizing enzyme family.</text>
</comment>
<dbReference type="SUPFAM" id="SSF51604">
    <property type="entry name" value="Enolase C-terminal domain-like"/>
    <property type="match status" value="1"/>
</dbReference>
<evidence type="ECO:0000256" key="6">
    <source>
        <dbReference type="PIRSR" id="PIRSR634603-3"/>
    </source>
</evidence>
<dbReference type="EMBL" id="JAHVHU010000002">
    <property type="protein sequence ID" value="MBY5956682.1"/>
    <property type="molecule type" value="Genomic_DNA"/>
</dbReference>
<dbReference type="GO" id="GO:0016855">
    <property type="term" value="F:racemase and epimerase activity, acting on amino acids and derivatives"/>
    <property type="evidence" value="ECO:0007669"/>
    <property type="project" value="UniProtKB-UniRule"/>
</dbReference>
<name>A0A953L5K3_9BACT</name>
<dbReference type="Proteomes" id="UP000753961">
    <property type="component" value="Unassembled WGS sequence"/>
</dbReference>
<dbReference type="PANTHER" id="PTHR48073">
    <property type="entry name" value="O-SUCCINYLBENZOATE SYNTHASE-RELATED"/>
    <property type="match status" value="1"/>
</dbReference>
<reference evidence="9" key="1">
    <citation type="submission" date="2021-06" db="EMBL/GenBank/DDBJ databases">
        <title>44 bacteria genomes isolated from Dapeng, Shenzhen.</title>
        <authorList>
            <person name="Zheng W."/>
            <person name="Yu S."/>
            <person name="Huang Y."/>
        </authorList>
    </citation>
    <scope>NUCLEOTIDE SEQUENCE</scope>
    <source>
        <strain evidence="9">DP5N28-2</strain>
    </source>
</reference>
<proteinExistence type="inferred from homology"/>
<dbReference type="InterPro" id="IPR013342">
    <property type="entry name" value="Mandelate_racemase_C"/>
</dbReference>
<dbReference type="EC" id="5.1.1.-" evidence="7"/>
<protein>
    <recommendedName>
        <fullName evidence="7">Dipeptide epimerase</fullName>
        <ecNumber evidence="7">5.1.1.-</ecNumber>
    </recommendedName>
</protein>
<dbReference type="Gene3D" id="3.20.20.120">
    <property type="entry name" value="Enolase-like C-terminal domain"/>
    <property type="match status" value="1"/>
</dbReference>
<dbReference type="Pfam" id="PF13378">
    <property type="entry name" value="MR_MLE_C"/>
    <property type="match status" value="1"/>
</dbReference>
<evidence type="ECO:0000313" key="9">
    <source>
        <dbReference type="EMBL" id="MBY5956682.1"/>
    </source>
</evidence>
<dbReference type="SMART" id="SM00922">
    <property type="entry name" value="MR_MLE"/>
    <property type="match status" value="1"/>
</dbReference>
<comment type="cofactor">
    <cofactor evidence="6 7">
        <name>Mg(2+)</name>
        <dbReference type="ChEBI" id="CHEBI:18420"/>
    </cofactor>
    <text evidence="6 7">Binds 1 Mg(2+) ion per subunit.</text>
</comment>
<evidence type="ECO:0000256" key="7">
    <source>
        <dbReference type="RuleBase" id="RU366006"/>
    </source>
</evidence>
<dbReference type="GO" id="GO:0000287">
    <property type="term" value="F:magnesium ion binding"/>
    <property type="evidence" value="ECO:0007669"/>
    <property type="project" value="UniProtKB-ARBA"/>
</dbReference>
<dbReference type="RefSeq" id="WP_222578205.1">
    <property type="nucleotide sequence ID" value="NZ_JAHVHU010000002.1"/>
</dbReference>
<evidence type="ECO:0000256" key="4">
    <source>
        <dbReference type="ARBA" id="ARBA00023235"/>
    </source>
</evidence>
<dbReference type="InterPro" id="IPR029017">
    <property type="entry name" value="Enolase-like_N"/>
</dbReference>
<dbReference type="Gene3D" id="3.30.390.10">
    <property type="entry name" value="Enolase-like, N-terminal domain"/>
    <property type="match status" value="1"/>
</dbReference>
<dbReference type="CDD" id="cd03319">
    <property type="entry name" value="L-Ala-DL-Glu_epimerase"/>
    <property type="match status" value="1"/>
</dbReference>
<comment type="caution">
    <text evidence="9">The sequence shown here is derived from an EMBL/GenBank/DDBJ whole genome shotgun (WGS) entry which is preliminary data.</text>
</comment>
<evidence type="ECO:0000259" key="8">
    <source>
        <dbReference type="SMART" id="SM00922"/>
    </source>
</evidence>
<feature type="domain" description="Mandelate racemase/muconate lactonizing enzyme C-terminal" evidence="8">
    <location>
        <begin position="141"/>
        <end position="236"/>
    </location>
</feature>
<feature type="active site" description="Proton acceptor; specific for (R)-substrate epimerization" evidence="5">
    <location>
        <position position="162"/>
    </location>
</feature>
<keyword evidence="10" id="KW-1185">Reference proteome</keyword>
<evidence type="ECO:0000256" key="3">
    <source>
        <dbReference type="ARBA" id="ARBA00022842"/>
    </source>
</evidence>
<dbReference type="SUPFAM" id="SSF54826">
    <property type="entry name" value="Enolase N-terminal domain-like"/>
    <property type="match status" value="1"/>
</dbReference>
<evidence type="ECO:0000256" key="1">
    <source>
        <dbReference type="ARBA" id="ARBA00008031"/>
    </source>
</evidence>
<dbReference type="InterPro" id="IPR013341">
    <property type="entry name" value="Mandelate_racemase_N_dom"/>
</dbReference>
<dbReference type="InterPro" id="IPR034603">
    <property type="entry name" value="Dipeptide_epimerase"/>
</dbReference>
<dbReference type="InterPro" id="IPR036849">
    <property type="entry name" value="Enolase-like_C_sf"/>
</dbReference>
<dbReference type="SFLD" id="SFLDG00180">
    <property type="entry name" value="muconate_cycloisomerase"/>
    <property type="match status" value="1"/>
</dbReference>
<dbReference type="GO" id="GO:0006518">
    <property type="term" value="P:peptide metabolic process"/>
    <property type="evidence" value="ECO:0007669"/>
    <property type="project" value="UniProtKB-ARBA"/>
</dbReference>
<dbReference type="SFLD" id="SFLDS00001">
    <property type="entry name" value="Enolase"/>
    <property type="match status" value="1"/>
</dbReference>
<accession>A0A953L5K3</accession>
<evidence type="ECO:0000256" key="2">
    <source>
        <dbReference type="ARBA" id="ARBA00022723"/>
    </source>
</evidence>
<evidence type="ECO:0000313" key="10">
    <source>
        <dbReference type="Proteomes" id="UP000753961"/>
    </source>
</evidence>
<dbReference type="AlphaFoldDB" id="A0A953L5K3"/>
<keyword evidence="4 7" id="KW-0413">Isomerase</keyword>
<sequence length="357" mass="39637">MTITEVTYRRMEFELSEPYYIAYESIHSTVNFILQIKTNASIIGYGCAVPDAEVTGEIPDQVEHTLQNTIIPFLSGKDPFSYARILYDLKKLLGDESSAMAMVDMALHDLIAKKSRVPLYRFLGGYRNSIPTSITIGILSIEDTIERAHDFIDQNFSILKIKGGNNLDEDIEKMIKLREEFPEVILRFDGNQGYSLEDSIAFVNATERVGIEIYEQPVHINSSKTLGKVTKGVDIPVMADESLKTLSDAFYLAQNEHVDMVNIKLMKVGGILEGMHINSVAKSAGLEAMVGCIDECALGIAAGLHFALARPNIRYADLDGHLDLIDDPFQGLFKLEKGILYPSDHPGLGKIDPSIFN</sequence>
<feature type="binding site" evidence="6">
    <location>
        <position position="215"/>
    </location>
    <ligand>
        <name>Mg(2+)</name>
        <dbReference type="ChEBI" id="CHEBI:18420"/>
    </ligand>
</feature>